<reference evidence="1 2" key="1">
    <citation type="submission" date="2018-06" db="EMBL/GenBank/DDBJ databases">
        <title>Isolation of heavy metals resistant Paenibacillus silvae NC2 from Gold-Copper mine in ZiJin, China.</title>
        <authorList>
            <person name="Xu J."/>
            <person name="Mazhar H.S."/>
            <person name="Rensing C."/>
        </authorList>
    </citation>
    <scope>NUCLEOTIDE SEQUENCE [LARGE SCALE GENOMIC DNA]</scope>
    <source>
        <strain evidence="1 2">NC2</strain>
    </source>
</reference>
<protein>
    <submittedName>
        <fullName evidence="1">Uncharacterized protein</fullName>
    </submittedName>
</protein>
<dbReference type="AlphaFoldDB" id="A0A2W6P7L8"/>
<evidence type="ECO:0000313" key="1">
    <source>
        <dbReference type="EMBL" id="PZT55660.1"/>
    </source>
</evidence>
<name>A0A2W6P7L8_9BACL</name>
<dbReference type="Proteomes" id="UP000249204">
    <property type="component" value="Unassembled WGS sequence"/>
</dbReference>
<dbReference type="RefSeq" id="WP_111270182.1">
    <property type="nucleotide sequence ID" value="NZ_QKWW01000027.1"/>
</dbReference>
<proteinExistence type="predicted"/>
<evidence type="ECO:0000313" key="2">
    <source>
        <dbReference type="Proteomes" id="UP000249204"/>
    </source>
</evidence>
<sequence length="72" mass="8371">MPNIHKAADPDQIIQSVVERFLCRVLWSEGRPCLEYQQEEDVAVITEYVQTTYGVQLLDVFFTAVERLPEEI</sequence>
<dbReference type="EMBL" id="QKWW01000027">
    <property type="protein sequence ID" value="PZT55660.1"/>
    <property type="molecule type" value="Genomic_DNA"/>
</dbReference>
<gene>
    <name evidence="1" type="ORF">DN757_10430</name>
</gene>
<accession>A0A2W6P7L8</accession>
<comment type="caution">
    <text evidence="1">The sequence shown here is derived from an EMBL/GenBank/DDBJ whole genome shotgun (WGS) entry which is preliminary data.</text>
</comment>
<organism evidence="1 2">
    <name type="scientific">Paenibacillus silvae</name>
    <dbReference type="NCBI Taxonomy" id="1325358"/>
    <lineage>
        <taxon>Bacteria</taxon>
        <taxon>Bacillati</taxon>
        <taxon>Bacillota</taxon>
        <taxon>Bacilli</taxon>
        <taxon>Bacillales</taxon>
        <taxon>Paenibacillaceae</taxon>
        <taxon>Paenibacillus</taxon>
    </lineage>
</organism>